<proteinExistence type="inferred from homology"/>
<dbReference type="RefSeq" id="WP_193953929.1">
    <property type="nucleotide sequence ID" value="NZ_JADEYS010000013.1"/>
</dbReference>
<gene>
    <name evidence="7" type="ORF">IOQ59_13665</name>
</gene>
<accession>A0A8J7FER2</accession>
<evidence type="ECO:0000256" key="3">
    <source>
        <dbReference type="ARBA" id="ARBA00022723"/>
    </source>
</evidence>
<protein>
    <submittedName>
        <fullName evidence="7">Dioxygenase</fullName>
    </submittedName>
</protein>
<comment type="caution">
    <text evidence="7">The sequence shown here is derived from an EMBL/GenBank/DDBJ whole genome shotgun (WGS) entry which is preliminary data.</text>
</comment>
<evidence type="ECO:0000256" key="5">
    <source>
        <dbReference type="ARBA" id="ARBA00023002"/>
    </source>
</evidence>
<evidence type="ECO:0000256" key="2">
    <source>
        <dbReference type="ARBA" id="ARBA00007581"/>
    </source>
</evidence>
<evidence type="ECO:0000313" key="8">
    <source>
        <dbReference type="Proteomes" id="UP000640333"/>
    </source>
</evidence>
<comment type="similarity">
    <text evidence="2">Belongs to the DODA-type extradiol aromatic ring-opening dioxygenase family.</text>
</comment>
<evidence type="ECO:0000256" key="4">
    <source>
        <dbReference type="ARBA" id="ARBA00022833"/>
    </source>
</evidence>
<keyword evidence="8" id="KW-1185">Reference proteome</keyword>
<name>A0A8J7FER2_9GAMM</name>
<dbReference type="PANTHER" id="PTHR30096:SF0">
    <property type="entry name" value="4,5-DOPA DIOXYGENASE EXTRADIOL-LIKE PROTEIN"/>
    <property type="match status" value="1"/>
</dbReference>
<keyword evidence="5" id="KW-0560">Oxidoreductase</keyword>
<dbReference type="EMBL" id="JADEYS010000013">
    <property type="protein sequence ID" value="MBE9398304.1"/>
    <property type="molecule type" value="Genomic_DNA"/>
</dbReference>
<dbReference type="CDD" id="cd07363">
    <property type="entry name" value="45_DOPA_Dioxygenase"/>
    <property type="match status" value="1"/>
</dbReference>
<keyword evidence="3" id="KW-0479">Metal-binding</keyword>
<comment type="cofactor">
    <cofactor evidence="1">
        <name>Zn(2+)</name>
        <dbReference type="ChEBI" id="CHEBI:29105"/>
    </cofactor>
</comment>
<dbReference type="InterPro" id="IPR004183">
    <property type="entry name" value="Xdiol_dOase_suB"/>
</dbReference>
<dbReference type="GO" id="GO:0016702">
    <property type="term" value="F:oxidoreductase activity, acting on single donors with incorporation of molecular oxygen, incorporation of two atoms of oxygen"/>
    <property type="evidence" value="ECO:0007669"/>
    <property type="project" value="UniProtKB-ARBA"/>
</dbReference>
<keyword evidence="7" id="KW-0223">Dioxygenase</keyword>
<evidence type="ECO:0000259" key="6">
    <source>
        <dbReference type="Pfam" id="PF02900"/>
    </source>
</evidence>
<dbReference type="Proteomes" id="UP000640333">
    <property type="component" value="Unassembled WGS sequence"/>
</dbReference>
<dbReference type="Pfam" id="PF02900">
    <property type="entry name" value="LigB"/>
    <property type="match status" value="1"/>
</dbReference>
<evidence type="ECO:0000256" key="1">
    <source>
        <dbReference type="ARBA" id="ARBA00001947"/>
    </source>
</evidence>
<evidence type="ECO:0000313" key="7">
    <source>
        <dbReference type="EMBL" id="MBE9398304.1"/>
    </source>
</evidence>
<dbReference type="Gene3D" id="3.40.830.10">
    <property type="entry name" value="LigB-like"/>
    <property type="match status" value="1"/>
</dbReference>
<dbReference type="InterPro" id="IPR014436">
    <property type="entry name" value="Extradiol_dOase_DODA"/>
</dbReference>
<dbReference type="GO" id="GO:0008198">
    <property type="term" value="F:ferrous iron binding"/>
    <property type="evidence" value="ECO:0007669"/>
    <property type="project" value="InterPro"/>
</dbReference>
<dbReference type="SUPFAM" id="SSF53213">
    <property type="entry name" value="LigB-like"/>
    <property type="match status" value="1"/>
</dbReference>
<feature type="domain" description="Extradiol ring-cleavage dioxygenase class III enzyme subunit B" evidence="6">
    <location>
        <begin position="37"/>
        <end position="235"/>
    </location>
</feature>
<keyword evidence="4" id="KW-0862">Zinc</keyword>
<dbReference type="GO" id="GO:0008270">
    <property type="term" value="F:zinc ion binding"/>
    <property type="evidence" value="ECO:0007669"/>
    <property type="project" value="InterPro"/>
</dbReference>
<dbReference type="PIRSF" id="PIRSF006157">
    <property type="entry name" value="Doxgns_DODA"/>
    <property type="match status" value="1"/>
</dbReference>
<organism evidence="7 8">
    <name type="scientific">Pontibacterium sinense</name>
    <dbReference type="NCBI Taxonomy" id="2781979"/>
    <lineage>
        <taxon>Bacteria</taxon>
        <taxon>Pseudomonadati</taxon>
        <taxon>Pseudomonadota</taxon>
        <taxon>Gammaproteobacteria</taxon>
        <taxon>Oceanospirillales</taxon>
        <taxon>Oceanospirillaceae</taxon>
        <taxon>Pontibacterium</taxon>
    </lineage>
</organism>
<reference evidence="7" key="1">
    <citation type="submission" date="2020-10" db="EMBL/GenBank/DDBJ databases">
        <title>Bacterium isolated from coastal waters sediment.</title>
        <authorList>
            <person name="Chen R.-J."/>
            <person name="Lu D.-C."/>
            <person name="Zhu K.-L."/>
            <person name="Du Z.-J."/>
        </authorList>
    </citation>
    <scope>NUCLEOTIDE SEQUENCE</scope>
    <source>
        <strain evidence="7">N1Y112</strain>
    </source>
</reference>
<dbReference type="PANTHER" id="PTHR30096">
    <property type="entry name" value="4,5-DOPA DIOXYGENASE EXTRADIOL-LIKE PROTEIN"/>
    <property type="match status" value="1"/>
</dbReference>
<sequence>MTQRAPAMFISHGSPMFAVEPGQAGALLTGFGEQFSDVVSVLVISPHWMTRGLELMSAAQPETLHDFGGFPRELYQLQFDAPGSSEIAAQVKAVLENQGIAVGLNAQRGRDHGAWVPMLHLLPDTDLPVFQLSLDMTMDAEALIKLGKALLPLRDQGIAVIASGGLTHNLYEICAPGSPPAEYVQRFQGWVREQVSNRNLSALALPQRYSDDFQRAHPTAEHYLPLLIAMGASDANDHLSVLEGGILHGVLSMESYGWT</sequence>
<dbReference type="AlphaFoldDB" id="A0A8J7FER2"/>